<feature type="compositionally biased region" description="Basic and acidic residues" evidence="1">
    <location>
        <begin position="37"/>
        <end position="49"/>
    </location>
</feature>
<organism evidence="3 4">
    <name type="scientific">Tilletia caries</name>
    <name type="common">wheat bunt fungus</name>
    <dbReference type="NCBI Taxonomy" id="13290"/>
    <lineage>
        <taxon>Eukaryota</taxon>
        <taxon>Fungi</taxon>
        <taxon>Dikarya</taxon>
        <taxon>Basidiomycota</taxon>
        <taxon>Ustilaginomycotina</taxon>
        <taxon>Exobasidiomycetes</taxon>
        <taxon>Tilletiales</taxon>
        <taxon>Tilletiaceae</taxon>
        <taxon>Tilletia</taxon>
    </lineage>
</organism>
<dbReference type="Proteomes" id="UP000836402">
    <property type="component" value="Unassembled WGS sequence"/>
</dbReference>
<sequence length="149" mass="16161">MLSRELEASRNGNSMDPGRKRISSSLPSGDGDGDVLSGDHDDGNAERHGSIMGSGSNPEQTLARACPNFRLRVEGSHIKSLEVSSSSSGDQHKVKFTSTAPRSSEAFRLLVDDSQFTSFQLSSRFDEHRHEVEYCSEFSLVPSGARASI</sequence>
<evidence type="ECO:0000313" key="2">
    <source>
        <dbReference type="EMBL" id="CAD6947924.1"/>
    </source>
</evidence>
<accession>A0A177USU8</accession>
<dbReference type="Proteomes" id="UP000077671">
    <property type="component" value="Unassembled WGS sequence"/>
</dbReference>
<gene>
    <name evidence="3" type="ORF">A4X03_0g3524</name>
    <name evidence="2" type="ORF">JKIAZH3_G5098</name>
</gene>
<keyword evidence="5" id="KW-1185">Reference proteome</keyword>
<evidence type="ECO:0000313" key="5">
    <source>
        <dbReference type="Proteomes" id="UP000836402"/>
    </source>
</evidence>
<feature type="region of interest" description="Disordered" evidence="1">
    <location>
        <begin position="1"/>
        <end position="67"/>
    </location>
</feature>
<proteinExistence type="predicted"/>
<evidence type="ECO:0000313" key="3">
    <source>
        <dbReference type="EMBL" id="KAE8261119.1"/>
    </source>
</evidence>
<dbReference type="EMBL" id="LWDD02000411">
    <property type="protein sequence ID" value="KAE8261119.1"/>
    <property type="molecule type" value="Genomic_DNA"/>
</dbReference>
<dbReference type="EMBL" id="CAJHJG010005151">
    <property type="protein sequence ID" value="CAD6947924.1"/>
    <property type="molecule type" value="Genomic_DNA"/>
</dbReference>
<reference evidence="3" key="2">
    <citation type="journal article" date="2019" name="IMA Fungus">
        <title>Genome sequencing and comparison of five Tilletia species to identify candidate genes for the detection of regulated species infecting wheat.</title>
        <authorList>
            <person name="Nguyen H.D.T."/>
            <person name="Sultana T."/>
            <person name="Kesanakurti P."/>
            <person name="Hambleton S."/>
        </authorList>
    </citation>
    <scope>NUCLEOTIDE SEQUENCE</scope>
    <source>
        <strain evidence="3">DAOMC 238032</strain>
    </source>
</reference>
<reference evidence="3" key="1">
    <citation type="submission" date="2016-04" db="EMBL/GenBank/DDBJ databases">
        <authorList>
            <person name="Nguyen H.D."/>
            <person name="Kesanakurti P."/>
            <person name="Cullis J."/>
            <person name="Levesque C.A."/>
            <person name="Hambleton S."/>
        </authorList>
    </citation>
    <scope>NUCLEOTIDE SEQUENCE</scope>
    <source>
        <strain evidence="3">DAOMC 238032</strain>
    </source>
</reference>
<evidence type="ECO:0000313" key="4">
    <source>
        <dbReference type="Proteomes" id="UP000077671"/>
    </source>
</evidence>
<evidence type="ECO:0000256" key="1">
    <source>
        <dbReference type="SAM" id="MobiDB-lite"/>
    </source>
</evidence>
<protein>
    <submittedName>
        <fullName evidence="3">Uncharacterized protein</fullName>
    </submittedName>
</protein>
<name>A0A177USU8_9BASI</name>
<dbReference type="AlphaFoldDB" id="A0A177USU8"/>
<feature type="region of interest" description="Disordered" evidence="1">
    <location>
        <begin position="81"/>
        <end position="101"/>
    </location>
</feature>
<comment type="caution">
    <text evidence="3">The sequence shown here is derived from an EMBL/GenBank/DDBJ whole genome shotgun (WGS) entry which is preliminary data.</text>
</comment>
<reference evidence="2" key="3">
    <citation type="submission" date="2020-10" db="EMBL/GenBank/DDBJ databases">
        <authorList>
            <person name="Sedaghatjoo S."/>
        </authorList>
    </citation>
    <scope>NUCLEOTIDE SEQUENCE</scope>
    <source>
        <strain evidence="2">AZH3</strain>
    </source>
</reference>